<keyword evidence="2" id="KW-1185">Reference proteome</keyword>
<evidence type="ECO:0000313" key="1">
    <source>
        <dbReference type="EMBL" id="MBM7716419.1"/>
    </source>
</evidence>
<reference evidence="1 2" key="1">
    <citation type="submission" date="2021-01" db="EMBL/GenBank/DDBJ databases">
        <title>Genomic Encyclopedia of Type Strains, Phase IV (KMG-IV): sequencing the most valuable type-strain genomes for metagenomic binning, comparative biology and taxonomic classification.</title>
        <authorList>
            <person name="Goeker M."/>
        </authorList>
    </citation>
    <scope>NUCLEOTIDE SEQUENCE [LARGE SCALE GENOMIC DNA]</scope>
    <source>
        <strain evidence="1 2">DSM 105453</strain>
    </source>
</reference>
<organism evidence="1 2">
    <name type="scientific">Siminovitchia thermophila</name>
    <dbReference type="NCBI Taxonomy" id="1245522"/>
    <lineage>
        <taxon>Bacteria</taxon>
        <taxon>Bacillati</taxon>
        <taxon>Bacillota</taxon>
        <taxon>Bacilli</taxon>
        <taxon>Bacillales</taxon>
        <taxon>Bacillaceae</taxon>
        <taxon>Siminovitchia</taxon>
    </lineage>
</organism>
<evidence type="ECO:0008006" key="3">
    <source>
        <dbReference type="Google" id="ProtNLM"/>
    </source>
</evidence>
<gene>
    <name evidence="1" type="ORF">JOC94_003439</name>
</gene>
<sequence>MNRTHVIKEIDEILQQYCNDCFLKKHFRKAYSKTYAHQFCINQCTVGSSLREKGKELVNTEEAGLDP</sequence>
<comment type="caution">
    <text evidence="1">The sequence shown here is derived from an EMBL/GenBank/DDBJ whole genome shotgun (WGS) entry which is preliminary data.</text>
</comment>
<dbReference type="RefSeq" id="WP_077113362.1">
    <property type="nucleotide sequence ID" value="NZ_JAFBFH010000026.1"/>
</dbReference>
<dbReference type="Proteomes" id="UP000823485">
    <property type="component" value="Unassembled WGS sequence"/>
</dbReference>
<protein>
    <recommendedName>
        <fullName evidence="3">Zinc-finger domain-containing protein</fullName>
    </recommendedName>
</protein>
<dbReference type="Pfam" id="PF10782">
    <property type="entry name" value="zf-C2HCIx2C"/>
    <property type="match status" value="1"/>
</dbReference>
<evidence type="ECO:0000313" key="2">
    <source>
        <dbReference type="Proteomes" id="UP000823485"/>
    </source>
</evidence>
<name>A0ABS2RB63_9BACI</name>
<proteinExistence type="predicted"/>
<accession>A0ABS2RB63</accession>
<dbReference type="EMBL" id="JAFBFH010000026">
    <property type="protein sequence ID" value="MBM7716419.1"/>
    <property type="molecule type" value="Genomic_DNA"/>
</dbReference>
<dbReference type="InterPro" id="IPR019718">
    <property type="entry name" value="DUF2602"/>
</dbReference>